<evidence type="ECO:0000256" key="1">
    <source>
        <dbReference type="SAM" id="MobiDB-lite"/>
    </source>
</evidence>
<dbReference type="AlphaFoldDB" id="A0A839DPZ6"/>
<keyword evidence="3" id="KW-1185">Reference proteome</keyword>
<protein>
    <submittedName>
        <fullName evidence="2">Uncharacterized protein</fullName>
    </submittedName>
</protein>
<proteinExistence type="predicted"/>
<feature type="compositionally biased region" description="Low complexity" evidence="1">
    <location>
        <begin position="31"/>
        <end position="58"/>
    </location>
</feature>
<gene>
    <name evidence="2" type="ORF">FHX42_000472</name>
</gene>
<evidence type="ECO:0000313" key="3">
    <source>
        <dbReference type="Proteomes" id="UP000569329"/>
    </source>
</evidence>
<feature type="region of interest" description="Disordered" evidence="1">
    <location>
        <begin position="12"/>
        <end position="85"/>
    </location>
</feature>
<comment type="caution">
    <text evidence="2">The sequence shown here is derived from an EMBL/GenBank/DDBJ whole genome shotgun (WGS) entry which is preliminary data.</text>
</comment>
<reference evidence="2 3" key="1">
    <citation type="submission" date="2020-07" db="EMBL/GenBank/DDBJ databases">
        <title>Sequencing the genomes of 1000 actinobacteria strains.</title>
        <authorList>
            <person name="Klenk H.-P."/>
        </authorList>
    </citation>
    <scope>NUCLEOTIDE SEQUENCE [LARGE SCALE GENOMIC DNA]</scope>
    <source>
        <strain evidence="2 3">DSM 45975</strain>
    </source>
</reference>
<accession>A0A839DPZ6</accession>
<dbReference type="RefSeq" id="WP_182542510.1">
    <property type="nucleotide sequence ID" value="NZ_JACGWZ010000001.1"/>
</dbReference>
<evidence type="ECO:0000313" key="2">
    <source>
        <dbReference type="EMBL" id="MBA8823143.1"/>
    </source>
</evidence>
<organism evidence="2 3">
    <name type="scientific">Halosaccharopolyspora lacisalsi</name>
    <dbReference type="NCBI Taxonomy" id="1000566"/>
    <lineage>
        <taxon>Bacteria</taxon>
        <taxon>Bacillati</taxon>
        <taxon>Actinomycetota</taxon>
        <taxon>Actinomycetes</taxon>
        <taxon>Pseudonocardiales</taxon>
        <taxon>Pseudonocardiaceae</taxon>
        <taxon>Halosaccharopolyspora</taxon>
    </lineage>
</organism>
<dbReference type="Proteomes" id="UP000569329">
    <property type="component" value="Unassembled WGS sequence"/>
</dbReference>
<sequence length="85" mass="9420">MDSTPIYTELQQTLIDPEDDNWGTSSPPEFASALHQQAAQHAAQHAAHSQEQASVQEETQSEVGWDESPKKHASRSGGRRHRAED</sequence>
<dbReference type="EMBL" id="JACGWZ010000001">
    <property type="protein sequence ID" value="MBA8823143.1"/>
    <property type="molecule type" value="Genomic_DNA"/>
</dbReference>
<feature type="compositionally biased region" description="Basic residues" evidence="1">
    <location>
        <begin position="71"/>
        <end position="85"/>
    </location>
</feature>
<name>A0A839DPZ6_9PSEU</name>